<dbReference type="SUPFAM" id="SSF55874">
    <property type="entry name" value="ATPase domain of HSP90 chaperone/DNA topoisomerase II/histidine kinase"/>
    <property type="match status" value="1"/>
</dbReference>
<evidence type="ECO:0000256" key="2">
    <source>
        <dbReference type="ARBA" id="ARBA00022679"/>
    </source>
</evidence>
<keyword evidence="4" id="KW-1133">Transmembrane helix</keyword>
<dbReference type="PANTHER" id="PTHR40448">
    <property type="entry name" value="TWO-COMPONENT SENSOR HISTIDINE KINASE"/>
    <property type="match status" value="1"/>
</dbReference>
<dbReference type="Gene3D" id="3.30.565.10">
    <property type="entry name" value="Histidine kinase-like ATPase, C-terminal domain"/>
    <property type="match status" value="1"/>
</dbReference>
<proteinExistence type="predicted"/>
<evidence type="ECO:0000256" key="1">
    <source>
        <dbReference type="ARBA" id="ARBA00022553"/>
    </source>
</evidence>
<dbReference type="PANTHER" id="PTHR40448:SF1">
    <property type="entry name" value="TWO-COMPONENT SENSOR HISTIDINE KINASE"/>
    <property type="match status" value="1"/>
</dbReference>
<name>A0ABZ0RZB5_9BACI</name>
<dbReference type="SUPFAM" id="SSF55890">
    <property type="entry name" value="Sporulation response regulatory protein Spo0B"/>
    <property type="match status" value="1"/>
</dbReference>
<dbReference type="InterPro" id="IPR036890">
    <property type="entry name" value="HATPase_C_sf"/>
</dbReference>
<keyword evidence="1" id="KW-0597">Phosphoprotein</keyword>
<evidence type="ECO:0000256" key="3">
    <source>
        <dbReference type="ARBA" id="ARBA00022777"/>
    </source>
</evidence>
<keyword evidence="4" id="KW-0472">Membrane</keyword>
<dbReference type="Proteomes" id="UP001322664">
    <property type="component" value="Chromosome"/>
</dbReference>
<dbReference type="RefSeq" id="WP_293928024.1">
    <property type="nucleotide sequence ID" value="NZ_CP137624.1"/>
</dbReference>
<feature type="transmembrane region" description="Helical" evidence="4">
    <location>
        <begin position="101"/>
        <end position="124"/>
    </location>
</feature>
<dbReference type="Pfam" id="PF14501">
    <property type="entry name" value="HATPase_c_5"/>
    <property type="match status" value="1"/>
</dbReference>
<evidence type="ECO:0000313" key="6">
    <source>
        <dbReference type="EMBL" id="WPK12734.1"/>
    </source>
</evidence>
<keyword evidence="7" id="KW-1185">Reference proteome</keyword>
<reference evidence="6 7" key="1">
    <citation type="submission" date="2023-09" db="EMBL/GenBank/DDBJ databases">
        <authorList>
            <person name="Page C.A."/>
            <person name="Perez-Diaz I.M."/>
        </authorList>
    </citation>
    <scope>NUCLEOTIDE SEQUENCE [LARGE SCALE GENOMIC DNA]</scope>
    <source>
        <strain evidence="6 7">Ll15</strain>
    </source>
</reference>
<evidence type="ECO:0000256" key="4">
    <source>
        <dbReference type="SAM" id="Phobius"/>
    </source>
</evidence>
<sequence>MDITIVCIGGVLANYLAKFILYFFSQGNNFIYELLYICSFLLIFIAYIYLYKQLIQKINEILMLSTTSKFFIFLILFLTALAFYLNIYFAEHMNSTSTLNMNLMIQLLYFIIVIIVLGVFLYSIHNTYRAKRKVLETEQFMQYMTALEEVNRDMQKFRHDYTNILLTIQGYLDQKDMEGLQSYFQQSIVQTGRQTLVKHQTLGRLDNLESVELKGLLATKILQADALNIPSIIEIPRPVPMLQMSIVDIARVVGILLDNALEAVKELPKGNIRVAIFPTDNEMVQLLIENSYGDMSPNIGKLFQQGYSTKGQGRGSGLTIAKAIIGSYPNAMMHTRVEDGKFIQELSIY</sequence>
<evidence type="ECO:0000313" key="7">
    <source>
        <dbReference type="Proteomes" id="UP001322664"/>
    </source>
</evidence>
<feature type="transmembrane region" description="Helical" evidence="4">
    <location>
        <begin position="5"/>
        <end position="24"/>
    </location>
</feature>
<keyword evidence="3" id="KW-0418">Kinase</keyword>
<protein>
    <submittedName>
        <fullName evidence="6">GHKL domain-containing protein</fullName>
    </submittedName>
</protein>
<organism evidence="6 7">
    <name type="scientific">Lysinibacillus louembei</name>
    <dbReference type="NCBI Taxonomy" id="1470088"/>
    <lineage>
        <taxon>Bacteria</taxon>
        <taxon>Bacillati</taxon>
        <taxon>Bacillota</taxon>
        <taxon>Bacilli</taxon>
        <taxon>Bacillales</taxon>
        <taxon>Bacillaceae</taxon>
        <taxon>Lysinibacillus</taxon>
    </lineage>
</organism>
<dbReference type="InterPro" id="IPR016120">
    <property type="entry name" value="Sig_transdc_His_kin_SpoOB"/>
</dbReference>
<feature type="transmembrane region" description="Helical" evidence="4">
    <location>
        <begin position="30"/>
        <end position="50"/>
    </location>
</feature>
<feature type="domain" description="Sensor histidine kinase NatK-like C-terminal" evidence="5">
    <location>
        <begin position="244"/>
        <end position="348"/>
    </location>
</feature>
<dbReference type="InterPro" id="IPR032834">
    <property type="entry name" value="NatK-like_C"/>
</dbReference>
<accession>A0ABZ0RZB5</accession>
<keyword evidence="4" id="KW-0812">Transmembrane</keyword>
<dbReference type="EMBL" id="CP137624">
    <property type="protein sequence ID" value="WPK12734.1"/>
    <property type="molecule type" value="Genomic_DNA"/>
</dbReference>
<keyword evidence="2" id="KW-0808">Transferase</keyword>
<feature type="transmembrane region" description="Helical" evidence="4">
    <location>
        <begin position="70"/>
        <end position="89"/>
    </location>
</feature>
<gene>
    <name evidence="6" type="ORF">R6U77_03255</name>
</gene>
<evidence type="ECO:0000259" key="5">
    <source>
        <dbReference type="Pfam" id="PF14501"/>
    </source>
</evidence>